<dbReference type="SUPFAM" id="SSF55957">
    <property type="entry name" value="Phosphoglucomutase, C-terminal domain"/>
    <property type="match status" value="1"/>
</dbReference>
<dbReference type="Pfam" id="PF02878">
    <property type="entry name" value="PGM_PMM_I"/>
    <property type="match status" value="1"/>
</dbReference>
<dbReference type="STRING" id="261392.SAMN02745149_01330"/>
<dbReference type="RefSeq" id="WP_234975395.1">
    <property type="nucleotide sequence ID" value="NZ_FUWG01000009.1"/>
</dbReference>
<accession>A0A1T4KVG6</accession>
<evidence type="ECO:0000259" key="4">
    <source>
        <dbReference type="Pfam" id="PF02878"/>
    </source>
</evidence>
<evidence type="ECO:0000313" key="6">
    <source>
        <dbReference type="Proteomes" id="UP000190423"/>
    </source>
</evidence>
<dbReference type="PANTHER" id="PTHR42946">
    <property type="entry name" value="PHOSPHOHEXOSE MUTASE"/>
    <property type="match status" value="1"/>
</dbReference>
<dbReference type="InterPro" id="IPR036900">
    <property type="entry name" value="A-D-PHexomutase_C_sf"/>
</dbReference>
<dbReference type="InterPro" id="IPR005844">
    <property type="entry name" value="A-D-PHexomutase_a/b/a-I"/>
</dbReference>
<name>A0A1T4KVG6_TREPO</name>
<dbReference type="InterPro" id="IPR016055">
    <property type="entry name" value="A-D-PHexomutase_a/b/a-I/II/III"/>
</dbReference>
<dbReference type="EMBL" id="FUWG01000009">
    <property type="protein sequence ID" value="SJZ46297.1"/>
    <property type="molecule type" value="Genomic_DNA"/>
</dbReference>
<dbReference type="GeneID" id="78316627"/>
<dbReference type="Proteomes" id="UP000190423">
    <property type="component" value="Unassembled WGS sequence"/>
</dbReference>
<feature type="domain" description="Alpha-D-phosphohexomutase alpha/beta/alpha" evidence="4">
    <location>
        <begin position="26"/>
        <end position="145"/>
    </location>
</feature>
<gene>
    <name evidence="5" type="ORF">SAMN02745149_01330</name>
</gene>
<dbReference type="GO" id="GO:0005975">
    <property type="term" value="P:carbohydrate metabolic process"/>
    <property type="evidence" value="ECO:0007669"/>
    <property type="project" value="InterPro"/>
</dbReference>
<dbReference type="InterPro" id="IPR050060">
    <property type="entry name" value="Phosphoglucosamine_mutase"/>
</dbReference>
<keyword evidence="6" id="KW-1185">Reference proteome</keyword>
<dbReference type="GO" id="GO:0004615">
    <property type="term" value="F:phosphomannomutase activity"/>
    <property type="evidence" value="ECO:0007669"/>
    <property type="project" value="TreeGrafter"/>
</dbReference>
<sequence>MKTNMILSASGWRKVFAQSGNEQDKSAEIGKENRALSVFAATVFAEYIKETSENAIPLVIVGMDARPTGPEIADAAIRTFVAGGIQVKYAGIIAAPEIMAYAKSADGFMYISASHNPVGHNGIKFGLNGGGVLNGAENAKLTASFLELCDGEDALERAQKTEDAADGDKVKAVYDAMPYVKIEALATYKKFLCHTITASTDEQMQNRIFSTMRAAIKERKIGVVCDMNGSARAESVDAQFFAENGIRFYAIHNKAGDIAHEIIPEAENLVYVAAEMERLQKEGKKDAVLGYMPDCDGDRGNIVYWDEKAQKAVILKAQEVFSLSVLAELSYSCWLNGGKKDFKPAVAVNCPTSMRIEEIAGAFKAAVFRAEVGEANVVNCAAEKRVEGYDVRIFGEGSNGGTITYPSAVRDPINTLFAIIKLLSIKELYKSWCTATGAFFSEDYTLSDIMHTLPVYTTTGVSEKRAVLHIATKDHSVLKARFQNVFDNEWAAKKDALYEKYGILFWECVITNGTKETRRVTDFSKSGKGGLKIIFYNGENQPTAFIWMRGSGTEPVFRIMCDVKGDNPQMEKELLQWLTEMLELADK</sequence>
<evidence type="ECO:0000256" key="2">
    <source>
        <dbReference type="ARBA" id="ARBA00010231"/>
    </source>
</evidence>
<dbReference type="Gene3D" id="3.40.120.10">
    <property type="entry name" value="Alpha-D-Glucose-1,6-Bisphosphate, subunit A, domain 3"/>
    <property type="match status" value="3"/>
</dbReference>
<protein>
    <submittedName>
        <fullName evidence="5">Phosphoglucomutase</fullName>
    </submittedName>
</protein>
<reference evidence="5 6" key="1">
    <citation type="submission" date="2017-02" db="EMBL/GenBank/DDBJ databases">
        <authorList>
            <person name="Peterson S.W."/>
        </authorList>
    </citation>
    <scope>NUCLEOTIDE SEQUENCE [LARGE SCALE GENOMIC DNA]</scope>
    <source>
        <strain evidence="5 6">ATCC BAA-908</strain>
    </source>
</reference>
<proteinExistence type="inferred from homology"/>
<comment type="similarity">
    <text evidence="2">Belongs to the phosphohexose mutase family.</text>
</comment>
<dbReference type="AlphaFoldDB" id="A0A1T4KVG6"/>
<keyword evidence="3" id="KW-0597">Phosphoprotein</keyword>
<evidence type="ECO:0000256" key="1">
    <source>
        <dbReference type="ARBA" id="ARBA00001946"/>
    </source>
</evidence>
<comment type="cofactor">
    <cofactor evidence="1">
        <name>Mg(2+)</name>
        <dbReference type="ChEBI" id="CHEBI:18420"/>
    </cofactor>
</comment>
<dbReference type="PANTHER" id="PTHR42946:SF1">
    <property type="entry name" value="PHOSPHOGLUCOMUTASE (ALPHA-D-GLUCOSE-1,6-BISPHOSPHATE-DEPENDENT)"/>
    <property type="match status" value="1"/>
</dbReference>
<dbReference type="SUPFAM" id="SSF53738">
    <property type="entry name" value="Phosphoglucomutase, first 3 domains"/>
    <property type="match status" value="1"/>
</dbReference>
<organism evidence="5 6">
    <name type="scientific">Treponema porcinum</name>
    <dbReference type="NCBI Taxonomy" id="261392"/>
    <lineage>
        <taxon>Bacteria</taxon>
        <taxon>Pseudomonadati</taxon>
        <taxon>Spirochaetota</taxon>
        <taxon>Spirochaetia</taxon>
        <taxon>Spirochaetales</taxon>
        <taxon>Treponemataceae</taxon>
        <taxon>Treponema</taxon>
    </lineage>
</organism>
<evidence type="ECO:0000313" key="5">
    <source>
        <dbReference type="EMBL" id="SJZ46297.1"/>
    </source>
</evidence>
<evidence type="ECO:0000256" key="3">
    <source>
        <dbReference type="ARBA" id="ARBA00022553"/>
    </source>
</evidence>